<dbReference type="RefSeq" id="XP_010763583.1">
    <property type="nucleotide sequence ID" value="XM_010765281.1"/>
</dbReference>
<evidence type="ECO:0000313" key="2">
    <source>
        <dbReference type="Proteomes" id="UP000001628"/>
    </source>
</evidence>
<name>A0A0A0HT50_PARBD</name>
<dbReference type="VEuPathDB" id="FungiDB:PADG_12420"/>
<dbReference type="HOGENOM" id="CLU_2171800_0_0_1"/>
<gene>
    <name evidence="1" type="ORF">PADG_12420</name>
</gene>
<dbReference type="KEGG" id="pbn:PADG_12420"/>
<reference evidence="1 2" key="1">
    <citation type="journal article" date="2011" name="PLoS Genet.">
        <title>Comparative genomic analysis of human fungal pathogens causing paracoccidioidomycosis.</title>
        <authorList>
            <person name="Desjardins C.A."/>
            <person name="Champion M.D."/>
            <person name="Holder J.W."/>
            <person name="Muszewska A."/>
            <person name="Goldberg J."/>
            <person name="Bailao A.M."/>
            <person name="Brigido M.M."/>
            <person name="Ferreira M.E."/>
            <person name="Garcia A.M."/>
            <person name="Grynberg M."/>
            <person name="Gujja S."/>
            <person name="Heiman D.I."/>
            <person name="Henn M.R."/>
            <person name="Kodira C.D."/>
            <person name="Leon-Narvaez H."/>
            <person name="Longo L.V."/>
            <person name="Ma L.J."/>
            <person name="Malavazi I."/>
            <person name="Matsuo A.L."/>
            <person name="Morais F.V."/>
            <person name="Pereira M."/>
            <person name="Rodriguez-Brito S."/>
            <person name="Sakthikumar S."/>
            <person name="Salem-Izacc S.M."/>
            <person name="Sykes S.M."/>
            <person name="Teixeira M.M."/>
            <person name="Vallejo M.C."/>
            <person name="Walter M.E."/>
            <person name="Yandava C."/>
            <person name="Young S."/>
            <person name="Zeng Q."/>
            <person name="Zucker J."/>
            <person name="Felipe M.S."/>
            <person name="Goldman G.H."/>
            <person name="Haas B.J."/>
            <person name="McEwen J.G."/>
            <person name="Nino-Vega G."/>
            <person name="Puccia R."/>
            <person name="San-Blas G."/>
            <person name="Soares C.M."/>
            <person name="Birren B.W."/>
            <person name="Cuomo C.A."/>
        </authorList>
    </citation>
    <scope>NUCLEOTIDE SEQUENCE [LARGE SCALE GENOMIC DNA]</scope>
    <source>
        <strain evidence="1 2">Pb18</strain>
    </source>
</reference>
<keyword evidence="2" id="KW-1185">Reference proteome</keyword>
<dbReference type="GeneID" id="22588317"/>
<dbReference type="EMBL" id="KN275971">
    <property type="protein sequence ID" value="KGM91488.1"/>
    <property type="molecule type" value="Genomic_DNA"/>
</dbReference>
<evidence type="ECO:0000313" key="1">
    <source>
        <dbReference type="EMBL" id="KGM91488.1"/>
    </source>
</evidence>
<dbReference type="Proteomes" id="UP000001628">
    <property type="component" value="Unassembled WGS sequence"/>
</dbReference>
<organism evidence="1 2">
    <name type="scientific">Paracoccidioides brasiliensis (strain Pb18)</name>
    <dbReference type="NCBI Taxonomy" id="502780"/>
    <lineage>
        <taxon>Eukaryota</taxon>
        <taxon>Fungi</taxon>
        <taxon>Dikarya</taxon>
        <taxon>Ascomycota</taxon>
        <taxon>Pezizomycotina</taxon>
        <taxon>Eurotiomycetes</taxon>
        <taxon>Eurotiomycetidae</taxon>
        <taxon>Onygenales</taxon>
        <taxon>Ajellomycetaceae</taxon>
        <taxon>Paracoccidioides</taxon>
    </lineage>
</organism>
<protein>
    <submittedName>
        <fullName evidence="1">Uncharacterized protein</fullName>
    </submittedName>
</protein>
<proteinExistence type="predicted"/>
<dbReference type="InParanoid" id="A0A0A0HT50"/>
<accession>A0A0A0HT50</accession>
<dbReference type="AlphaFoldDB" id="A0A0A0HT50"/>
<sequence>MGRNSWRHVYEHKRGVAVIMIIPSIWNFEGEWKKRRVCDKDHDAALQRVVRAPTDDFTLGKRINVIPRALARSYRFKPLRAPPPLDEFGTMAVLVPDFGREHSSLSQFLG</sequence>